<dbReference type="Pfam" id="PF02801">
    <property type="entry name" value="Ketoacyl-synt_C"/>
    <property type="match status" value="1"/>
</dbReference>
<dbReference type="InterPro" id="IPR032821">
    <property type="entry name" value="PKS_assoc"/>
</dbReference>
<dbReference type="SUPFAM" id="SSF53901">
    <property type="entry name" value="Thiolase-like"/>
    <property type="match status" value="1"/>
</dbReference>
<feature type="domain" description="Ketosynthase family 3 (KS3)" evidence="4">
    <location>
        <begin position="52"/>
        <end position="474"/>
    </location>
</feature>
<dbReference type="InterPro" id="IPR014030">
    <property type="entry name" value="Ketoacyl_synth_N"/>
</dbReference>
<dbReference type="OrthoDB" id="9778690at2"/>
<accession>A0A2Y9C6X6</accession>
<proteinExistence type="predicted"/>
<dbReference type="InterPro" id="IPR009081">
    <property type="entry name" value="PP-bd_ACP"/>
</dbReference>
<reference evidence="6" key="1">
    <citation type="submission" date="2016-10" db="EMBL/GenBank/DDBJ databases">
        <authorList>
            <person name="Varghese N."/>
            <person name="Submissions S."/>
        </authorList>
    </citation>
    <scope>NUCLEOTIDE SEQUENCE [LARGE SCALE GENOMIC DNA]</scope>
    <source>
        <strain evidence="6">DSM 22951</strain>
    </source>
</reference>
<gene>
    <name evidence="5" type="ORF">SAMN04489750_3820</name>
</gene>
<keyword evidence="1" id="KW-0596">Phosphopantetheine</keyword>
<keyword evidence="3" id="KW-0808">Transferase</keyword>
<evidence type="ECO:0000313" key="6">
    <source>
        <dbReference type="Proteomes" id="UP000250028"/>
    </source>
</evidence>
<dbReference type="GO" id="GO:0005737">
    <property type="term" value="C:cytoplasm"/>
    <property type="evidence" value="ECO:0007669"/>
    <property type="project" value="TreeGrafter"/>
</dbReference>
<name>A0A2Y9C6X6_9MICO</name>
<keyword evidence="2" id="KW-0597">Phosphoprotein</keyword>
<evidence type="ECO:0000256" key="1">
    <source>
        <dbReference type="ARBA" id="ARBA00022450"/>
    </source>
</evidence>
<dbReference type="SMART" id="SM00825">
    <property type="entry name" value="PKS_KS"/>
    <property type="match status" value="1"/>
</dbReference>
<dbReference type="Pfam" id="PF08659">
    <property type="entry name" value="KR"/>
    <property type="match status" value="1"/>
</dbReference>
<dbReference type="Pfam" id="PF00550">
    <property type="entry name" value="PP-binding"/>
    <property type="match status" value="1"/>
</dbReference>
<dbReference type="PANTHER" id="PTHR43775:SF37">
    <property type="entry name" value="SI:DKEY-61P9.11"/>
    <property type="match status" value="1"/>
</dbReference>
<dbReference type="Gene3D" id="1.10.1200.10">
    <property type="entry name" value="ACP-like"/>
    <property type="match status" value="1"/>
</dbReference>
<dbReference type="Proteomes" id="UP000250028">
    <property type="component" value="Unassembled WGS sequence"/>
</dbReference>
<dbReference type="RefSeq" id="WP_109689334.1">
    <property type="nucleotide sequence ID" value="NZ_QGDN01000002.1"/>
</dbReference>
<dbReference type="CDD" id="cd00833">
    <property type="entry name" value="PKS"/>
    <property type="match status" value="1"/>
</dbReference>
<dbReference type="Gene3D" id="1.10.1240.100">
    <property type="match status" value="1"/>
</dbReference>
<dbReference type="InterPro" id="IPR014031">
    <property type="entry name" value="Ketoacyl_synth_C"/>
</dbReference>
<protein>
    <submittedName>
        <fullName evidence="5">Ketoacyl-synthetase C-terminal extension</fullName>
    </submittedName>
</protein>
<dbReference type="SUPFAM" id="SSF51735">
    <property type="entry name" value="NAD(P)-binding Rossmann-fold domains"/>
    <property type="match status" value="2"/>
</dbReference>
<evidence type="ECO:0000259" key="4">
    <source>
        <dbReference type="PROSITE" id="PS52004"/>
    </source>
</evidence>
<dbReference type="GO" id="GO:0006633">
    <property type="term" value="P:fatty acid biosynthetic process"/>
    <property type="evidence" value="ECO:0007669"/>
    <property type="project" value="TreeGrafter"/>
</dbReference>
<dbReference type="InterPro" id="IPR036736">
    <property type="entry name" value="ACP-like_sf"/>
</dbReference>
<dbReference type="GO" id="GO:0071770">
    <property type="term" value="P:DIM/DIP cell wall layer assembly"/>
    <property type="evidence" value="ECO:0007669"/>
    <property type="project" value="TreeGrafter"/>
</dbReference>
<dbReference type="InterPro" id="IPR013968">
    <property type="entry name" value="PKS_KR"/>
</dbReference>
<organism evidence="5 6">
    <name type="scientific">Branchiibius hedensis</name>
    <dbReference type="NCBI Taxonomy" id="672460"/>
    <lineage>
        <taxon>Bacteria</taxon>
        <taxon>Bacillati</taxon>
        <taxon>Actinomycetota</taxon>
        <taxon>Actinomycetes</taxon>
        <taxon>Micrococcales</taxon>
        <taxon>Dermacoccaceae</taxon>
        <taxon>Branchiibius</taxon>
    </lineage>
</organism>
<dbReference type="SUPFAM" id="SSF47336">
    <property type="entry name" value="ACP-like"/>
    <property type="match status" value="1"/>
</dbReference>
<dbReference type="Gene3D" id="3.40.50.720">
    <property type="entry name" value="NAD(P)-binding Rossmann-like Domain"/>
    <property type="match status" value="1"/>
</dbReference>
<dbReference type="PROSITE" id="PS52004">
    <property type="entry name" value="KS3_2"/>
    <property type="match status" value="1"/>
</dbReference>
<dbReference type="EMBL" id="UESZ01000002">
    <property type="protein sequence ID" value="SSA59015.1"/>
    <property type="molecule type" value="Genomic_DNA"/>
</dbReference>
<dbReference type="InterPro" id="IPR020841">
    <property type="entry name" value="PKS_Beta-ketoAc_synthase_dom"/>
</dbReference>
<dbReference type="PANTHER" id="PTHR43775">
    <property type="entry name" value="FATTY ACID SYNTHASE"/>
    <property type="match status" value="1"/>
</dbReference>
<dbReference type="GO" id="GO:0005886">
    <property type="term" value="C:plasma membrane"/>
    <property type="evidence" value="ECO:0007669"/>
    <property type="project" value="TreeGrafter"/>
</dbReference>
<evidence type="ECO:0000313" key="5">
    <source>
        <dbReference type="EMBL" id="SSA59015.1"/>
    </source>
</evidence>
<dbReference type="Gene3D" id="3.40.47.10">
    <property type="match status" value="1"/>
</dbReference>
<dbReference type="InterPro" id="IPR057326">
    <property type="entry name" value="KR_dom"/>
</dbReference>
<dbReference type="InterPro" id="IPR050091">
    <property type="entry name" value="PKS_NRPS_Biosynth_Enz"/>
</dbReference>
<sequence>MTIRIDSEDVLRWLSSGEISSGVAEQLLGEPAAEARAKPRPAAAPEILGVAAEPVAVLGTSVRLSGINGNDELWEALLERRDLVGSFPRSRFDLVAGAVGVPSYVDLESCVGSWLDGIEQFDNEAFGISTFDAQMLGPVERLALMLGHEALTSSNIDPSTLAHSRTGVFLAYQPDGGFDYLRLLSDPDERAFLSAIPANAAYRLAYTWDLRGPVVNVDSTCSSSLSALHLARRALQVGDCDLAIVAGISLSMFGFEDDGADHFVRSPRGRCSAYDDRADGIVWGEGGVCVVLSRKADAVRRNAPISAVVAASAMVNDGTSIGMAAPNPDAHRAAVQAALAEAGITPESIGYVEGHGAGTPLGDVVEIDALTRGLDLDPQVASSISLGSIKTVVGHLGDAAGLAGCLAAILRLRYRRLPGLAGLDRPSATVDWASTPLEVHHDERTFPARAGHPRRAAVSSLGLSGTNVHVILEEWVPQWSPDGQGCADLPSVVKLSAPTRWAVWESVRRLRAAIERVPVRLVDVAHTLAMRPEREARVAIEATDLTDLTVKLDRLGEVRAFDRVPDHFPEQGIWVGDCAENRKRIRSHVAGRGMGNPIAAWAAGDENCGDGATISAPDSAGIILPPEPLTTRRIWPESARRPNHTDVDDLFFAADWEPTEPVVSLKARRDGEVALVLVRVGDTLGPEVSQALADVGFEVVVAEVTDQHDRSASGAEVSLADPNSYQELIDRLGERSRRLGAVVHVVRRDEVSASSPSHVRAGQEWGALALFHLGRALAVLDMDAPVDLVVVTEPAHPVVPEDRFDPTRATAFGLSRVLSQENPHVRELSLDHDGHGLASDIAAELLVPPADRIPLVAYRSGKRYRKLVRRREPGTGHALPIRTNGVYVIAGGTGNLGPHVARVLGERGARDVVMLSRSGVPDRTLWDSPGELTEDQARLVEALREAERTGVRVHAVVADVVDCDSLSRAFDHIVATIGPPVGGFMLTKQLFHKWVVDLTVEEYAAGLENRLIGTTAFAHQLARVQSEFLVMFSSISSMSGTKGAAECCGANLFLDSAPAWLSRHVIPAYTINLPLILGDKSDFVARSPIPPIDLSEFREVLRRFLNDAHALDVVARFDPEEVRYLRPVLRIPLSDDVLPNEARPAPDLGSQLPVLADVKGVLRNAWVDTLGSPPEPRTNFFTAGGSSLSAIRFVYLVAKAAPGLRLDVATLYSSPVYDDLVATLHTPDPVDVPAAQDGGGDTGDLDRIIELVARGELEASSAAELLADPAGLESP</sequence>
<dbReference type="InterPro" id="IPR016039">
    <property type="entry name" value="Thiolase-like"/>
</dbReference>
<dbReference type="SMART" id="SM00822">
    <property type="entry name" value="PKS_KR"/>
    <property type="match status" value="1"/>
</dbReference>
<dbReference type="AlphaFoldDB" id="A0A2Y9C6X6"/>
<evidence type="ECO:0000256" key="2">
    <source>
        <dbReference type="ARBA" id="ARBA00022553"/>
    </source>
</evidence>
<dbReference type="Pfam" id="PF16197">
    <property type="entry name" value="KAsynt_C_assoc"/>
    <property type="match status" value="1"/>
</dbReference>
<keyword evidence="6" id="KW-1185">Reference proteome</keyword>
<dbReference type="GO" id="GO:0004312">
    <property type="term" value="F:fatty acid synthase activity"/>
    <property type="evidence" value="ECO:0007669"/>
    <property type="project" value="TreeGrafter"/>
</dbReference>
<dbReference type="InterPro" id="IPR036291">
    <property type="entry name" value="NAD(P)-bd_dom_sf"/>
</dbReference>
<dbReference type="Pfam" id="PF00109">
    <property type="entry name" value="ketoacyl-synt"/>
    <property type="match status" value="1"/>
</dbReference>
<evidence type="ECO:0000256" key="3">
    <source>
        <dbReference type="ARBA" id="ARBA00022679"/>
    </source>
</evidence>